<keyword evidence="1" id="KW-1133">Transmembrane helix</keyword>
<feature type="transmembrane region" description="Helical" evidence="1">
    <location>
        <begin position="202"/>
        <end position="217"/>
    </location>
</feature>
<proteinExistence type="predicted"/>
<keyword evidence="3" id="KW-1185">Reference proteome</keyword>
<name>A0A9P6PPC2_9FUNG</name>
<feature type="transmembrane region" description="Helical" evidence="1">
    <location>
        <begin position="145"/>
        <end position="167"/>
    </location>
</feature>
<accession>A0A9P6PPC2</accession>
<evidence type="ECO:0000313" key="3">
    <source>
        <dbReference type="Proteomes" id="UP000807716"/>
    </source>
</evidence>
<organism evidence="2 3">
    <name type="scientific">Actinomortierella ambigua</name>
    <dbReference type="NCBI Taxonomy" id="1343610"/>
    <lineage>
        <taxon>Eukaryota</taxon>
        <taxon>Fungi</taxon>
        <taxon>Fungi incertae sedis</taxon>
        <taxon>Mucoromycota</taxon>
        <taxon>Mortierellomycotina</taxon>
        <taxon>Mortierellomycetes</taxon>
        <taxon>Mortierellales</taxon>
        <taxon>Mortierellaceae</taxon>
        <taxon>Actinomortierella</taxon>
    </lineage>
</organism>
<feature type="transmembrane region" description="Helical" evidence="1">
    <location>
        <begin position="106"/>
        <end position="124"/>
    </location>
</feature>
<dbReference type="PANTHER" id="PTHR33802">
    <property type="entry name" value="SI:CH211-161H7.5-RELATED"/>
    <property type="match status" value="1"/>
</dbReference>
<feature type="transmembrane region" description="Helical" evidence="1">
    <location>
        <begin position="173"/>
        <end position="195"/>
    </location>
</feature>
<protein>
    <recommendedName>
        <fullName evidence="4">Tryptophan-rich sensory protein</fullName>
    </recommendedName>
</protein>
<evidence type="ECO:0000256" key="1">
    <source>
        <dbReference type="SAM" id="Phobius"/>
    </source>
</evidence>
<comment type="caution">
    <text evidence="2">The sequence shown here is derived from an EMBL/GenBank/DDBJ whole genome shotgun (WGS) entry which is preliminary data.</text>
</comment>
<dbReference type="AlphaFoldDB" id="A0A9P6PPC2"/>
<feature type="transmembrane region" description="Helical" evidence="1">
    <location>
        <begin position="50"/>
        <end position="74"/>
    </location>
</feature>
<feature type="transmembrane region" description="Helical" evidence="1">
    <location>
        <begin position="12"/>
        <end position="30"/>
    </location>
</feature>
<sequence length="260" mass="29191">MAIDFSHWPHKVLNIVVYVTLLSGNLYSAFGGGKDQDSPYFSHHQSYITPASFVFFIWTLIHFLLGGMVVYQWFTDKVHQAIGWHFIMASVFNAIWLALWSADHNILALIALFFATGAVSYIYYRLKEQETADHLLDVIFLHLPFSLYHAWIFVLLIINVFAVISPIREDGPSTFQTILAIAGLAFIASTVIGYIEYKQGDVAGALVLAWYLFGVFAHQSEPAIHWTALGLGIAVAFYTLKPFMLRLVGRRTGESAPLLG</sequence>
<feature type="transmembrane region" description="Helical" evidence="1">
    <location>
        <begin position="81"/>
        <end position="100"/>
    </location>
</feature>
<evidence type="ECO:0000313" key="2">
    <source>
        <dbReference type="EMBL" id="KAG0251173.1"/>
    </source>
</evidence>
<keyword evidence="1" id="KW-0812">Transmembrane</keyword>
<evidence type="ECO:0008006" key="4">
    <source>
        <dbReference type="Google" id="ProtNLM"/>
    </source>
</evidence>
<dbReference type="OrthoDB" id="5586934at2759"/>
<dbReference type="EMBL" id="JAAAJB010000782">
    <property type="protein sequence ID" value="KAG0251173.1"/>
    <property type="molecule type" value="Genomic_DNA"/>
</dbReference>
<keyword evidence="1" id="KW-0472">Membrane</keyword>
<reference evidence="2" key="1">
    <citation type="journal article" date="2020" name="Fungal Divers.">
        <title>Resolving the Mortierellaceae phylogeny through synthesis of multi-gene phylogenetics and phylogenomics.</title>
        <authorList>
            <person name="Vandepol N."/>
            <person name="Liber J."/>
            <person name="Desiro A."/>
            <person name="Na H."/>
            <person name="Kennedy M."/>
            <person name="Barry K."/>
            <person name="Grigoriev I.V."/>
            <person name="Miller A.N."/>
            <person name="O'Donnell K."/>
            <person name="Stajich J.E."/>
            <person name="Bonito G."/>
        </authorList>
    </citation>
    <scope>NUCLEOTIDE SEQUENCE</scope>
    <source>
        <strain evidence="2">BC1065</strain>
    </source>
</reference>
<gene>
    <name evidence="2" type="ORF">DFQ27_008956</name>
</gene>
<feature type="transmembrane region" description="Helical" evidence="1">
    <location>
        <begin position="223"/>
        <end position="240"/>
    </location>
</feature>
<dbReference type="Proteomes" id="UP000807716">
    <property type="component" value="Unassembled WGS sequence"/>
</dbReference>
<dbReference type="PANTHER" id="PTHR33802:SF1">
    <property type="entry name" value="XK-RELATED PROTEIN"/>
    <property type="match status" value="1"/>
</dbReference>